<accession>A0A2T1HRF7</accession>
<dbReference type="InterPro" id="IPR045851">
    <property type="entry name" value="AMP-bd_C_sf"/>
</dbReference>
<dbReference type="Gene3D" id="3.30.70.1530">
    <property type="entry name" value="Hypothetical protein rpa1041"/>
    <property type="match status" value="1"/>
</dbReference>
<dbReference type="NCBIfam" id="TIGR02544">
    <property type="entry name" value="III_secr_YscJ"/>
    <property type="match status" value="1"/>
</dbReference>
<comment type="similarity">
    <text evidence="2 8">Belongs to the YscJ lipoprotein family.</text>
</comment>
<dbReference type="Pfam" id="PF01514">
    <property type="entry name" value="YscJ_FliF"/>
    <property type="match status" value="1"/>
</dbReference>
<dbReference type="InterPro" id="IPR006182">
    <property type="entry name" value="FliF_N_dom"/>
</dbReference>
<name>A0A2T1HRF7_9HYPH</name>
<dbReference type="AlphaFoldDB" id="A0A2T1HRF7"/>
<dbReference type="Gene3D" id="3.30.300.30">
    <property type="match status" value="1"/>
</dbReference>
<keyword evidence="3 8" id="KW-0732">Signal</keyword>
<dbReference type="EMBL" id="PVZS01000015">
    <property type="protein sequence ID" value="PSC04227.1"/>
    <property type="molecule type" value="Genomic_DNA"/>
</dbReference>
<reference evidence="11" key="1">
    <citation type="submission" date="2018-03" db="EMBL/GenBank/DDBJ databases">
        <authorList>
            <person name="Sun L."/>
            <person name="Liu H."/>
            <person name="Chen W."/>
            <person name="Huang K."/>
            <person name="Liu W."/>
            <person name="Gao X."/>
        </authorList>
    </citation>
    <scope>NUCLEOTIDE SEQUENCE [LARGE SCALE GENOMIC DNA]</scope>
    <source>
        <strain evidence="11">SH9</strain>
    </source>
</reference>
<dbReference type="PRINTS" id="PR01338">
    <property type="entry name" value="TYPE3OMKPROT"/>
</dbReference>
<keyword evidence="7 8" id="KW-0449">Lipoprotein</keyword>
<evidence type="ECO:0000256" key="7">
    <source>
        <dbReference type="ARBA" id="ARBA00023288"/>
    </source>
</evidence>
<evidence type="ECO:0000256" key="5">
    <source>
        <dbReference type="ARBA" id="ARBA00023139"/>
    </source>
</evidence>
<dbReference type="InterPro" id="IPR043427">
    <property type="entry name" value="YscJ/FliF"/>
</dbReference>
<keyword evidence="6 8" id="KW-0998">Cell outer membrane</keyword>
<evidence type="ECO:0000313" key="10">
    <source>
        <dbReference type="EMBL" id="PSC04227.1"/>
    </source>
</evidence>
<gene>
    <name evidence="10" type="ORF">SLNSH_14635</name>
</gene>
<evidence type="ECO:0000259" key="9">
    <source>
        <dbReference type="Pfam" id="PF01514"/>
    </source>
</evidence>
<keyword evidence="4" id="KW-0472">Membrane</keyword>
<evidence type="ECO:0000256" key="8">
    <source>
        <dbReference type="RuleBase" id="RU364102"/>
    </source>
</evidence>
<sequence length="247" mass="25508">MEGSMKSLFKAVTLSAALMLAGCSEKELYRNLSQQEANELVAALNAAGIQAEREVAEGDLYKVLVPGSSLPQAAATATALGLPANQYKSVDDLFPTGKLVMSPAETRARLAYATSQELGRSISSLDGVLLARVHVVTPDQDLRGQPIGKPSASALIKHRAGADQVLLTAQAKAIIGKALAGLANEDVAVVLVEAQPLASLGQGAAQAPSAFDSSPERIGSGMLFAACAAGLAFSALRLRRSDKDAKI</sequence>
<dbReference type="PANTHER" id="PTHR30046">
    <property type="entry name" value="FLAGELLAR M-RING PROTEIN"/>
    <property type="match status" value="1"/>
</dbReference>
<dbReference type="GO" id="GO:0009306">
    <property type="term" value="P:protein secretion"/>
    <property type="evidence" value="ECO:0007669"/>
    <property type="project" value="InterPro"/>
</dbReference>
<comment type="caution">
    <text evidence="10">The sequence shown here is derived from an EMBL/GenBank/DDBJ whole genome shotgun (WGS) entry which is preliminary data.</text>
</comment>
<dbReference type="Proteomes" id="UP000239772">
    <property type="component" value="Unassembled WGS sequence"/>
</dbReference>
<keyword evidence="5 8" id="KW-0564">Palmitate</keyword>
<evidence type="ECO:0000313" key="11">
    <source>
        <dbReference type="Proteomes" id="UP000239772"/>
    </source>
</evidence>
<keyword evidence="11" id="KW-1185">Reference proteome</keyword>
<feature type="domain" description="Flagellar M-ring N-terminal" evidence="9">
    <location>
        <begin position="25"/>
        <end position="190"/>
    </location>
</feature>
<protein>
    <recommendedName>
        <fullName evidence="8">Lipoprotein</fullName>
    </recommendedName>
</protein>
<organism evidence="10 11">
    <name type="scientific">Alsobacter soli</name>
    <dbReference type="NCBI Taxonomy" id="2109933"/>
    <lineage>
        <taxon>Bacteria</taxon>
        <taxon>Pseudomonadati</taxon>
        <taxon>Pseudomonadota</taxon>
        <taxon>Alphaproteobacteria</taxon>
        <taxon>Hyphomicrobiales</taxon>
        <taxon>Alsobacteraceae</taxon>
        <taxon>Alsobacter</taxon>
    </lineage>
</organism>
<evidence type="ECO:0000256" key="3">
    <source>
        <dbReference type="ARBA" id="ARBA00022729"/>
    </source>
</evidence>
<dbReference type="GO" id="GO:0009279">
    <property type="term" value="C:cell outer membrane"/>
    <property type="evidence" value="ECO:0007669"/>
    <property type="project" value="UniProtKB-SubCell"/>
</dbReference>
<comment type="subcellular location">
    <subcellularLocation>
        <location evidence="1">Cell outer membrane</location>
        <topology evidence="1">Lipid-anchor</topology>
    </subcellularLocation>
</comment>
<evidence type="ECO:0000256" key="2">
    <source>
        <dbReference type="ARBA" id="ARBA00009509"/>
    </source>
</evidence>
<dbReference type="PANTHER" id="PTHR30046:SF2">
    <property type="entry name" value="YOP PROTEINS TRANSLOCATION LIPOPROTEIN J"/>
    <property type="match status" value="1"/>
</dbReference>
<dbReference type="PROSITE" id="PS51257">
    <property type="entry name" value="PROKAR_LIPOPROTEIN"/>
    <property type="match status" value="1"/>
</dbReference>
<evidence type="ECO:0000256" key="6">
    <source>
        <dbReference type="ARBA" id="ARBA00023237"/>
    </source>
</evidence>
<evidence type="ECO:0000256" key="1">
    <source>
        <dbReference type="ARBA" id="ARBA00004459"/>
    </source>
</evidence>
<proteinExistence type="inferred from homology"/>
<evidence type="ECO:0000256" key="4">
    <source>
        <dbReference type="ARBA" id="ARBA00023136"/>
    </source>
</evidence>
<dbReference type="InterPro" id="IPR003282">
    <property type="entry name" value="T3SS_SctJ"/>
</dbReference>